<dbReference type="AlphaFoldDB" id="A0A8J5TTK7"/>
<feature type="compositionally biased region" description="Basic and acidic residues" evidence="1">
    <location>
        <begin position="447"/>
        <end position="468"/>
    </location>
</feature>
<feature type="region of interest" description="Disordered" evidence="1">
    <location>
        <begin position="389"/>
        <end position="475"/>
    </location>
</feature>
<feature type="compositionally biased region" description="Polar residues" evidence="1">
    <location>
        <begin position="389"/>
        <end position="412"/>
    </location>
</feature>
<gene>
    <name evidence="3" type="ORF">Forpi1262_v016912</name>
</gene>
<feature type="compositionally biased region" description="Low complexity" evidence="1">
    <location>
        <begin position="182"/>
        <end position="194"/>
    </location>
</feature>
<name>A0A8J5TTK7_FUSOX</name>
<dbReference type="InterPro" id="IPR003615">
    <property type="entry name" value="HNH_nuc"/>
</dbReference>
<dbReference type="Proteomes" id="UP000693942">
    <property type="component" value="Unassembled WGS sequence"/>
</dbReference>
<organism evidence="3 4">
    <name type="scientific">Fusarium oxysporum f. sp. raphani</name>
    <dbReference type="NCBI Taxonomy" id="96318"/>
    <lineage>
        <taxon>Eukaryota</taxon>
        <taxon>Fungi</taxon>
        <taxon>Dikarya</taxon>
        <taxon>Ascomycota</taxon>
        <taxon>Pezizomycotina</taxon>
        <taxon>Sordariomycetes</taxon>
        <taxon>Hypocreomycetidae</taxon>
        <taxon>Hypocreales</taxon>
        <taxon>Nectriaceae</taxon>
        <taxon>Fusarium</taxon>
        <taxon>Fusarium oxysporum species complex</taxon>
    </lineage>
</organism>
<evidence type="ECO:0000313" key="4">
    <source>
        <dbReference type="Proteomes" id="UP000693942"/>
    </source>
</evidence>
<protein>
    <recommendedName>
        <fullName evidence="2">HNH nuclease domain-containing protein</fullName>
    </recommendedName>
</protein>
<dbReference type="EMBL" id="JAELUR010000021">
    <property type="protein sequence ID" value="KAG7414950.1"/>
    <property type="molecule type" value="Genomic_DNA"/>
</dbReference>
<feature type="region of interest" description="Disordered" evidence="1">
    <location>
        <begin position="151"/>
        <end position="199"/>
    </location>
</feature>
<evidence type="ECO:0000256" key="1">
    <source>
        <dbReference type="SAM" id="MobiDB-lite"/>
    </source>
</evidence>
<accession>A0A8J5TTK7</accession>
<dbReference type="Pfam" id="PF13391">
    <property type="entry name" value="HNH_2"/>
    <property type="match status" value="1"/>
</dbReference>
<comment type="caution">
    <text evidence="3">The sequence shown here is derived from an EMBL/GenBank/DDBJ whole genome shotgun (WGS) entry which is preliminary data.</text>
</comment>
<proteinExistence type="predicted"/>
<sequence length="527" mass="58553">MSSAAVTSQFRTLGWNIHLLCGADADHFAGLFHPPNSDTLTFSDIAQELSLCFEIPSPSSSNDNPWQAIAFASGDGSTLPPFDELSIISGQDLARTVSTPDADPSAPLSRLRPLLLQLVRHTDCNLTPHHSLSDHLQRQCATHIPYPTLRRDERYLPSNKESKNPQFARLPYRRDVRRPRATTPSPTKSGSSSPAKDPAEDISAVVAPPEPNIPREQAVQTINSFRASCLAANVACVVTGKGRSWYNNPSVGPGLHACHIVPQIHYHVYPVPASIADSRESPRRLKEAWKRTWSWENGILLLSHLHELFDARLFSIHPETKRIRVFMPYDVLLDYHGSIAQVNHGIDKKALRHHYDMCCMENMAAKMPLAEALPTELAVRSNASQISPFASGSQTPVLSSATSSANVLSQIGSGDPVKQKRPRTDDPDESVGPLTVDGSSESSSSSHDSRSPLTHRKDNTLQAVDEHQTKRRRISMDDNYDVDVYLDKNKPMHRVGDPYWEGYITPWNSRNFLSDVNWELAKYSHCS</sequence>
<evidence type="ECO:0000313" key="3">
    <source>
        <dbReference type="EMBL" id="KAG7414950.1"/>
    </source>
</evidence>
<evidence type="ECO:0000259" key="2">
    <source>
        <dbReference type="Pfam" id="PF13391"/>
    </source>
</evidence>
<feature type="compositionally biased region" description="Basic and acidic residues" evidence="1">
    <location>
        <begin position="151"/>
        <end position="163"/>
    </location>
</feature>
<feature type="domain" description="HNH nuclease" evidence="2">
    <location>
        <begin position="236"/>
        <end position="317"/>
    </location>
</feature>
<reference evidence="3" key="1">
    <citation type="submission" date="2021-04" db="EMBL/GenBank/DDBJ databases">
        <title>First draft genome resource for Brassicaceae pathogens Fusarium oxysporum f. sp. raphani and Fusarium oxysporum f. sp. rapae.</title>
        <authorList>
            <person name="Asai S."/>
        </authorList>
    </citation>
    <scope>NUCLEOTIDE SEQUENCE</scope>
    <source>
        <strain evidence="3">Tf1262</strain>
    </source>
</reference>